<feature type="region of interest" description="Disordered" evidence="1">
    <location>
        <begin position="1"/>
        <end position="30"/>
    </location>
</feature>
<evidence type="ECO:0000256" key="1">
    <source>
        <dbReference type="SAM" id="MobiDB-lite"/>
    </source>
</evidence>
<comment type="caution">
    <text evidence="2">The sequence shown here is derived from an EMBL/GenBank/DDBJ whole genome shotgun (WGS) entry which is preliminary data.</text>
</comment>
<dbReference type="Proteomes" id="UP000236664">
    <property type="component" value="Unassembled WGS sequence"/>
</dbReference>
<dbReference type="AlphaFoldDB" id="A0A2K0WVH5"/>
<organism evidence="2 3">
    <name type="scientific">Gibberella nygamai</name>
    <name type="common">Bean root rot disease fungus</name>
    <name type="synonym">Fusarium nygamai</name>
    <dbReference type="NCBI Taxonomy" id="42673"/>
    <lineage>
        <taxon>Eukaryota</taxon>
        <taxon>Fungi</taxon>
        <taxon>Dikarya</taxon>
        <taxon>Ascomycota</taxon>
        <taxon>Pezizomycotina</taxon>
        <taxon>Sordariomycetes</taxon>
        <taxon>Hypocreomycetidae</taxon>
        <taxon>Hypocreales</taxon>
        <taxon>Nectriaceae</taxon>
        <taxon>Fusarium</taxon>
        <taxon>Fusarium fujikuroi species complex</taxon>
    </lineage>
</organism>
<evidence type="ECO:0000313" key="2">
    <source>
        <dbReference type="EMBL" id="PNP86266.1"/>
    </source>
</evidence>
<proteinExistence type="predicted"/>
<protein>
    <submittedName>
        <fullName evidence="2">Uncharacterized protein</fullName>
    </submittedName>
</protein>
<sequence>MATQTEPDPPGKGGETSGGGGDAKVQLRAF</sequence>
<keyword evidence="3" id="KW-1185">Reference proteome</keyword>
<reference evidence="2 3" key="1">
    <citation type="submission" date="2017-06" db="EMBL/GenBank/DDBJ databases">
        <title>Genome of Fusarium nygamai isolate CS10214.</title>
        <authorList>
            <person name="Gardiner D.M."/>
            <person name="Obanor F."/>
            <person name="Kazan K."/>
        </authorList>
    </citation>
    <scope>NUCLEOTIDE SEQUENCE [LARGE SCALE GENOMIC DNA]</scope>
    <source>
        <strain evidence="2 3">CS10214</strain>
    </source>
</reference>
<dbReference type="EMBL" id="MTQA01000017">
    <property type="protein sequence ID" value="PNP86266.1"/>
    <property type="molecule type" value="Genomic_DNA"/>
</dbReference>
<evidence type="ECO:0000313" key="3">
    <source>
        <dbReference type="Proteomes" id="UP000236664"/>
    </source>
</evidence>
<name>A0A2K0WVH5_GIBNY</name>
<accession>A0A2K0WVH5</accession>
<gene>
    <name evidence="2" type="ORF">FNYG_00494</name>
</gene>
<feature type="compositionally biased region" description="Gly residues" evidence="1">
    <location>
        <begin position="11"/>
        <end position="22"/>
    </location>
</feature>